<sequence length="415" mass="45994">MPAYTYLIKDEAGGRSEGEIKADNLDLAMKKLSVGNQIIVKLEEVDTSWDFIGPFIDEINLSIERFKNRIPLSNLVFFTRQLATMYSAGLTLERAIRGLASEERHPKLKKVLTNVGENIRKGLSLSEALQRHPGVFSTLFVSLTKAGEVSGNLDEILDELATYLENLDDVRRKVRSAMTYPIFMVVFLFAMMSAMFMWIIPMFSDVYVQLGANLPAATRKLVSLSEWISINFSTVVALLFGVAAGLWLVSKTRRGGYIIDSIKLKTPVFGSLLNQSILNKFSKTAGILLNAGVPVIEAMNLIAKIVSNRVYEVAIGDATEYIRDGFNITSALRRTEIFPPILLQLSATGEETGELDTLLDKAADYYYKQVNALVERMTTLIEPILILLVGVIIGVMVIITYLPVFYLGAALQSGL</sequence>
<evidence type="ECO:0000256" key="4">
    <source>
        <dbReference type="ARBA" id="ARBA00022519"/>
    </source>
</evidence>
<comment type="similarity">
    <text evidence="2">Belongs to the GSP F family.</text>
</comment>
<evidence type="ECO:0000313" key="10">
    <source>
        <dbReference type="EMBL" id="CUV09296.1"/>
    </source>
</evidence>
<dbReference type="AlphaFoldDB" id="A0A160VFB5"/>
<dbReference type="InterPro" id="IPR018076">
    <property type="entry name" value="T2SS_GspF_dom"/>
</dbReference>
<evidence type="ECO:0000256" key="8">
    <source>
        <dbReference type="SAM" id="Phobius"/>
    </source>
</evidence>
<dbReference type="InterPro" id="IPR042094">
    <property type="entry name" value="T2SS_GspF_sf"/>
</dbReference>
<keyword evidence="7 8" id="KW-0472">Membrane</keyword>
<evidence type="ECO:0000256" key="2">
    <source>
        <dbReference type="ARBA" id="ARBA00005745"/>
    </source>
</evidence>
<protein>
    <submittedName>
        <fullName evidence="10">Type IV fimbrial assembly protein PilC</fullName>
    </submittedName>
</protein>
<dbReference type="PANTHER" id="PTHR30012">
    <property type="entry name" value="GENERAL SECRETION PATHWAY PROTEIN"/>
    <property type="match status" value="1"/>
</dbReference>
<evidence type="ECO:0000256" key="7">
    <source>
        <dbReference type="ARBA" id="ARBA00023136"/>
    </source>
</evidence>
<keyword evidence="4" id="KW-0997">Cell inner membrane</keyword>
<dbReference type="InterPro" id="IPR003004">
    <property type="entry name" value="GspF/PilC"/>
</dbReference>
<dbReference type="Pfam" id="PF00482">
    <property type="entry name" value="T2SSF"/>
    <property type="match status" value="2"/>
</dbReference>
<comment type="subcellular location">
    <subcellularLocation>
        <location evidence="1">Cell inner membrane</location>
        <topology evidence="1">Multi-pass membrane protein</topology>
    </subcellularLocation>
</comment>
<feature type="transmembrane region" description="Helical" evidence="8">
    <location>
        <begin position="227"/>
        <end position="249"/>
    </location>
</feature>
<dbReference type="PRINTS" id="PR00812">
    <property type="entry name" value="BCTERIALGSPF"/>
</dbReference>
<keyword evidence="6 8" id="KW-1133">Transmembrane helix</keyword>
<evidence type="ECO:0000256" key="6">
    <source>
        <dbReference type="ARBA" id="ARBA00022989"/>
    </source>
</evidence>
<feature type="domain" description="Type II secretion system protein GspF" evidence="9">
    <location>
        <begin position="281"/>
        <end position="403"/>
    </location>
</feature>
<reference evidence="10" key="1">
    <citation type="submission" date="2015-10" db="EMBL/GenBank/DDBJ databases">
        <authorList>
            <person name="Gilbert D.G."/>
        </authorList>
    </citation>
    <scope>NUCLEOTIDE SEQUENCE</scope>
</reference>
<evidence type="ECO:0000256" key="1">
    <source>
        <dbReference type="ARBA" id="ARBA00004429"/>
    </source>
</evidence>
<gene>
    <name evidence="10" type="ORF">MGWOODY_Mmi809</name>
</gene>
<accession>A0A160VFB5</accession>
<proteinExistence type="inferred from homology"/>
<evidence type="ECO:0000256" key="5">
    <source>
        <dbReference type="ARBA" id="ARBA00022692"/>
    </source>
</evidence>
<evidence type="ECO:0000256" key="3">
    <source>
        <dbReference type="ARBA" id="ARBA00022475"/>
    </source>
</evidence>
<name>A0A160VFB5_9ZZZZ</name>
<dbReference type="PANTHER" id="PTHR30012:SF0">
    <property type="entry name" value="TYPE II SECRETION SYSTEM PROTEIN F-RELATED"/>
    <property type="match status" value="1"/>
</dbReference>
<evidence type="ECO:0000259" key="9">
    <source>
        <dbReference type="Pfam" id="PF00482"/>
    </source>
</evidence>
<dbReference type="FunFam" id="1.20.81.30:FF:000001">
    <property type="entry name" value="Type II secretion system protein F"/>
    <property type="match status" value="2"/>
</dbReference>
<keyword evidence="3" id="KW-1003">Cell membrane</keyword>
<dbReference type="Gene3D" id="1.20.81.30">
    <property type="entry name" value="Type II secretion system (T2SS), domain F"/>
    <property type="match status" value="2"/>
</dbReference>
<feature type="transmembrane region" description="Helical" evidence="8">
    <location>
        <begin position="384"/>
        <end position="409"/>
    </location>
</feature>
<dbReference type="GO" id="GO:0005886">
    <property type="term" value="C:plasma membrane"/>
    <property type="evidence" value="ECO:0007669"/>
    <property type="project" value="UniProtKB-SubCell"/>
</dbReference>
<organism evidence="10">
    <name type="scientific">hydrothermal vent metagenome</name>
    <dbReference type="NCBI Taxonomy" id="652676"/>
    <lineage>
        <taxon>unclassified sequences</taxon>
        <taxon>metagenomes</taxon>
        <taxon>ecological metagenomes</taxon>
    </lineage>
</organism>
<feature type="transmembrane region" description="Helical" evidence="8">
    <location>
        <begin position="180"/>
        <end position="200"/>
    </location>
</feature>
<dbReference type="EMBL" id="FAXC01000216">
    <property type="protein sequence ID" value="CUV09296.1"/>
    <property type="molecule type" value="Genomic_DNA"/>
</dbReference>
<feature type="domain" description="Type II secretion system protein GspF" evidence="9">
    <location>
        <begin position="78"/>
        <end position="201"/>
    </location>
</feature>
<keyword evidence="5 8" id="KW-0812">Transmembrane</keyword>